<evidence type="ECO:0000259" key="4">
    <source>
        <dbReference type="Pfam" id="PF00891"/>
    </source>
</evidence>
<evidence type="ECO:0000313" key="6">
    <source>
        <dbReference type="Proteomes" id="UP001610563"/>
    </source>
</evidence>
<organism evidence="5 6">
    <name type="scientific">Aspergillus keveii</name>
    <dbReference type="NCBI Taxonomy" id="714993"/>
    <lineage>
        <taxon>Eukaryota</taxon>
        <taxon>Fungi</taxon>
        <taxon>Dikarya</taxon>
        <taxon>Ascomycota</taxon>
        <taxon>Pezizomycotina</taxon>
        <taxon>Eurotiomycetes</taxon>
        <taxon>Eurotiomycetidae</taxon>
        <taxon>Eurotiales</taxon>
        <taxon>Aspergillaceae</taxon>
        <taxon>Aspergillus</taxon>
        <taxon>Aspergillus subgen. Nidulantes</taxon>
    </lineage>
</organism>
<dbReference type="GO" id="GO:0008168">
    <property type="term" value="F:methyltransferase activity"/>
    <property type="evidence" value="ECO:0007669"/>
    <property type="project" value="UniProtKB-KW"/>
</dbReference>
<keyword evidence="6" id="KW-1185">Reference proteome</keyword>
<dbReference type="Pfam" id="PF00891">
    <property type="entry name" value="Methyltransf_2"/>
    <property type="match status" value="1"/>
</dbReference>
<accession>A0ABR4GIN9</accession>
<dbReference type="PROSITE" id="PS51683">
    <property type="entry name" value="SAM_OMT_II"/>
    <property type="match status" value="1"/>
</dbReference>
<dbReference type="EMBL" id="JBFTWV010000010">
    <property type="protein sequence ID" value="KAL2798924.1"/>
    <property type="molecule type" value="Genomic_DNA"/>
</dbReference>
<keyword evidence="1 5" id="KW-0489">Methyltransferase</keyword>
<dbReference type="Proteomes" id="UP001610563">
    <property type="component" value="Unassembled WGS sequence"/>
</dbReference>
<dbReference type="PANTHER" id="PTHR43712">
    <property type="entry name" value="PUTATIVE (AFU_ORTHOLOGUE AFUA_4G14580)-RELATED"/>
    <property type="match status" value="1"/>
</dbReference>
<dbReference type="InterPro" id="IPR016461">
    <property type="entry name" value="COMT-like"/>
</dbReference>
<evidence type="ECO:0000256" key="2">
    <source>
        <dbReference type="ARBA" id="ARBA00022679"/>
    </source>
</evidence>
<keyword evidence="3" id="KW-0949">S-adenosyl-L-methionine</keyword>
<dbReference type="GO" id="GO:0032259">
    <property type="term" value="P:methylation"/>
    <property type="evidence" value="ECO:0007669"/>
    <property type="project" value="UniProtKB-KW"/>
</dbReference>
<proteinExistence type="predicted"/>
<keyword evidence="2" id="KW-0808">Transferase</keyword>
<protein>
    <submittedName>
        <fullName evidence="5">S-adenosyl-L-methionine-dependent methyltransferase</fullName>
    </submittedName>
</protein>
<dbReference type="Gene3D" id="3.40.50.150">
    <property type="entry name" value="Vaccinia Virus protein VP39"/>
    <property type="match status" value="1"/>
</dbReference>
<dbReference type="InterPro" id="IPR001077">
    <property type="entry name" value="COMT_C"/>
</dbReference>
<comment type="caution">
    <text evidence="5">The sequence shown here is derived from an EMBL/GenBank/DDBJ whole genome shotgun (WGS) entry which is preliminary data.</text>
</comment>
<feature type="domain" description="O-methyltransferase C-terminal" evidence="4">
    <location>
        <begin position="204"/>
        <end position="349"/>
    </location>
</feature>
<evidence type="ECO:0000256" key="3">
    <source>
        <dbReference type="ARBA" id="ARBA00022691"/>
    </source>
</evidence>
<dbReference type="PANTHER" id="PTHR43712:SF1">
    <property type="entry name" value="HYPOTHETICAL O-METHYLTRANSFERASE (EUROFUNG)-RELATED"/>
    <property type="match status" value="1"/>
</dbReference>
<dbReference type="InterPro" id="IPR029063">
    <property type="entry name" value="SAM-dependent_MTases_sf"/>
</dbReference>
<dbReference type="SUPFAM" id="SSF53335">
    <property type="entry name" value="S-adenosyl-L-methionine-dependent methyltransferases"/>
    <property type="match status" value="1"/>
</dbReference>
<evidence type="ECO:0000256" key="1">
    <source>
        <dbReference type="ARBA" id="ARBA00022603"/>
    </source>
</evidence>
<evidence type="ECO:0000313" key="5">
    <source>
        <dbReference type="EMBL" id="KAL2798924.1"/>
    </source>
</evidence>
<gene>
    <name evidence="5" type="ORF">BJX66DRAFT_333597</name>
</gene>
<name>A0ABR4GIN9_9EURO</name>
<sequence length="371" mass="40840">MRGFSLILTYNLLPTFPGYILVLPRYALASQQNGTTDEQSLLGILKVKLQHLAPRLNDEDDLEAKRGCLQISKALTAQLERPENIAVDLAFSPIIAVSARIAIDLNLFEYIAQNGPVTSESLSSLSGAEELLITPQPSSPDAATPRPLTPELASYNLPTFKHIASSPSLLTDFNLFMGNSMGARAYWIDWYPVQSRILDGATSNTALIVDVGAGKGHDLLAFADKFPNSGRLVLQDLPVVVDRLDGALGTAIEVVAYDFFTEQPIKGARVYFYHHIFHDWFDSYCLEILSRVVGALTPGYSKLLLHEMIVPEQGASQFHAQMDITMMAFNGGMERIRQQWQALLEAAGLQIVEFWDSVDEGADGIIEAVRV</sequence>
<reference evidence="5 6" key="1">
    <citation type="submission" date="2024-07" db="EMBL/GenBank/DDBJ databases">
        <title>Section-level genome sequencing and comparative genomics of Aspergillus sections Usti and Cavernicolus.</title>
        <authorList>
            <consortium name="Lawrence Berkeley National Laboratory"/>
            <person name="Nybo J.L."/>
            <person name="Vesth T.C."/>
            <person name="Theobald S."/>
            <person name="Frisvad J.C."/>
            <person name="Larsen T.O."/>
            <person name="Kjaerboelling I."/>
            <person name="Rothschild-Mancinelli K."/>
            <person name="Lyhne E.K."/>
            <person name="Kogle M.E."/>
            <person name="Barry K."/>
            <person name="Clum A."/>
            <person name="Na H."/>
            <person name="Ledsgaard L."/>
            <person name="Lin J."/>
            <person name="Lipzen A."/>
            <person name="Kuo A."/>
            <person name="Riley R."/>
            <person name="Mondo S."/>
            <person name="Labutti K."/>
            <person name="Haridas S."/>
            <person name="Pangalinan J."/>
            <person name="Salamov A.A."/>
            <person name="Simmons B.A."/>
            <person name="Magnuson J.K."/>
            <person name="Chen J."/>
            <person name="Drula E."/>
            <person name="Henrissat B."/>
            <person name="Wiebenga A."/>
            <person name="Lubbers R.J."/>
            <person name="Gomes A.C."/>
            <person name="Makela M.R."/>
            <person name="Stajich J."/>
            <person name="Grigoriev I.V."/>
            <person name="Mortensen U.H."/>
            <person name="De Vries R.P."/>
            <person name="Baker S.E."/>
            <person name="Andersen M.R."/>
        </authorList>
    </citation>
    <scope>NUCLEOTIDE SEQUENCE [LARGE SCALE GENOMIC DNA]</scope>
    <source>
        <strain evidence="5 6">CBS 209.92</strain>
    </source>
</reference>